<dbReference type="KEGG" id="mlil:QLS71_016200"/>
<dbReference type="RefSeq" id="WP_308992749.1">
    <property type="nucleotide sequence ID" value="NZ_CP155618.1"/>
</dbReference>
<sequence>MKRLFIIIMALFFAGQLFSQVGINNASPQATLDITAINTTGTSTNVDGLLTPRVDRQRAQSMTGITTSTLIYVNNITTGTQTGIAIDIDETGFYFYDGTKWAKVTYPITPTVAPGTILNTQIIEITGANVSNNSTTFTTVATTNYTPVSNNSEIFVEFYTMYRVNGHNIDSFRSRLTVAGSTISTGEQIFTQNTGGGTRSGVLFPLIGRYTNTALSGLTINAQLSRLSSDDTTTVFIGNSGTWFKITEVRK</sequence>
<dbReference type="EMBL" id="CP155618">
    <property type="protein sequence ID" value="XBL13853.1"/>
    <property type="molecule type" value="Genomic_DNA"/>
</dbReference>
<gene>
    <name evidence="2" type="ORF">QLS71_016200</name>
</gene>
<keyword evidence="3" id="KW-1185">Reference proteome</keyword>
<evidence type="ECO:0000256" key="1">
    <source>
        <dbReference type="SAM" id="SignalP"/>
    </source>
</evidence>
<keyword evidence="1" id="KW-0732">Signal</keyword>
<dbReference type="AlphaFoldDB" id="A0AAU7EEY0"/>
<proteinExistence type="predicted"/>
<feature type="signal peptide" evidence="1">
    <location>
        <begin position="1"/>
        <end position="19"/>
    </location>
</feature>
<protein>
    <recommendedName>
        <fullName evidence="4">C1q domain-containing protein</fullName>
    </recommendedName>
</protein>
<name>A0AAU7EEY0_9FLAO</name>
<reference evidence="2" key="1">
    <citation type="submission" date="2024-04" db="EMBL/GenBank/DDBJ databases">
        <title>Mariniflexile litorale, isolated from the shallow sediments of the Sea of Japan.</title>
        <authorList>
            <person name="Romanenko L."/>
            <person name="Isaeva M."/>
        </authorList>
    </citation>
    <scope>NUCLEOTIDE SEQUENCE [LARGE SCALE GENOMIC DNA]</scope>
    <source>
        <strain evidence="2">KMM 9835</strain>
    </source>
</reference>
<accession>A0AAU7EEY0</accession>
<evidence type="ECO:0000313" key="3">
    <source>
        <dbReference type="Proteomes" id="UP001224325"/>
    </source>
</evidence>
<evidence type="ECO:0008006" key="4">
    <source>
        <dbReference type="Google" id="ProtNLM"/>
    </source>
</evidence>
<feature type="chain" id="PRO_5043425517" description="C1q domain-containing protein" evidence="1">
    <location>
        <begin position="20"/>
        <end position="251"/>
    </location>
</feature>
<organism evidence="2 3">
    <name type="scientific">Mariniflexile litorale</name>
    <dbReference type="NCBI Taxonomy" id="3045158"/>
    <lineage>
        <taxon>Bacteria</taxon>
        <taxon>Pseudomonadati</taxon>
        <taxon>Bacteroidota</taxon>
        <taxon>Flavobacteriia</taxon>
        <taxon>Flavobacteriales</taxon>
        <taxon>Flavobacteriaceae</taxon>
        <taxon>Mariniflexile</taxon>
    </lineage>
</organism>
<dbReference type="Proteomes" id="UP001224325">
    <property type="component" value="Chromosome"/>
</dbReference>
<evidence type="ECO:0000313" key="2">
    <source>
        <dbReference type="EMBL" id="XBL13853.1"/>
    </source>
</evidence>